<dbReference type="AlphaFoldDB" id="A0A391NW17"/>
<gene>
    <name evidence="1" type="ORF">KIPB_016814</name>
</gene>
<proteinExistence type="predicted"/>
<dbReference type="Proteomes" id="UP000265618">
    <property type="component" value="Unassembled WGS sequence"/>
</dbReference>
<organism evidence="1 2">
    <name type="scientific">Kipferlia bialata</name>
    <dbReference type="NCBI Taxonomy" id="797122"/>
    <lineage>
        <taxon>Eukaryota</taxon>
        <taxon>Metamonada</taxon>
        <taxon>Carpediemonas-like organisms</taxon>
        <taxon>Kipferlia</taxon>
    </lineage>
</organism>
<accession>A0A391NW17</accession>
<evidence type="ECO:0000313" key="2">
    <source>
        <dbReference type="Proteomes" id="UP000265618"/>
    </source>
</evidence>
<name>A0A391NW17_9EUKA</name>
<keyword evidence="2" id="KW-1185">Reference proteome</keyword>
<protein>
    <submittedName>
        <fullName evidence="1">Uncharacterized protein</fullName>
    </submittedName>
</protein>
<evidence type="ECO:0000313" key="1">
    <source>
        <dbReference type="EMBL" id="GCA65305.1"/>
    </source>
</evidence>
<reference evidence="1 2" key="1">
    <citation type="journal article" date="2018" name="PLoS ONE">
        <title>The draft genome of Kipferlia bialata reveals reductive genome evolution in fornicate parasites.</title>
        <authorList>
            <person name="Tanifuji G."/>
            <person name="Takabayashi S."/>
            <person name="Kume K."/>
            <person name="Takagi M."/>
            <person name="Nakayama T."/>
            <person name="Kamikawa R."/>
            <person name="Inagaki Y."/>
            <person name="Hashimoto T."/>
        </authorList>
    </citation>
    <scope>NUCLEOTIDE SEQUENCE [LARGE SCALE GENOMIC DNA]</scope>
    <source>
        <strain evidence="1">NY0173</strain>
    </source>
</reference>
<dbReference type="EMBL" id="BDIP01010636">
    <property type="protein sequence ID" value="GCA65305.1"/>
    <property type="molecule type" value="Genomic_DNA"/>
</dbReference>
<feature type="non-terminal residue" evidence="1">
    <location>
        <position position="1"/>
    </location>
</feature>
<comment type="caution">
    <text evidence="1">The sequence shown here is derived from an EMBL/GenBank/DDBJ whole genome shotgun (WGS) entry which is preliminary data.</text>
</comment>
<sequence>SATHALSVKEQAKLEMCLAPVAKAGMAHLIDKAKLYQIITAPSVKRDWSDILTSLLSGP</sequence>
<feature type="non-terminal residue" evidence="1">
    <location>
        <position position="59"/>
    </location>
</feature>